<dbReference type="SUPFAM" id="SSF81799">
    <property type="entry name" value="Putative methyltransferase TM0872, insert domain"/>
    <property type="match status" value="1"/>
</dbReference>
<dbReference type="Gene3D" id="3.40.50.150">
    <property type="entry name" value="Vaccinia Virus protein VP39"/>
    <property type="match status" value="1"/>
</dbReference>
<dbReference type="EMBL" id="JABZGT010000176">
    <property type="protein sequence ID" value="MBF4809276.1"/>
    <property type="molecule type" value="Genomic_DNA"/>
</dbReference>
<dbReference type="FunFam" id="1.10.150.170:FF:000001">
    <property type="entry name" value="Ribosomal RNA small subunit methyltransferase H"/>
    <property type="match status" value="1"/>
</dbReference>
<accession>A0A930VZ98</accession>
<dbReference type="HAMAP" id="MF_01007">
    <property type="entry name" value="16SrRNA_methyltr_H"/>
    <property type="match status" value="1"/>
</dbReference>
<organism evidence="7 8">
    <name type="scientific">Lancefieldella parvula</name>
    <dbReference type="NCBI Taxonomy" id="1382"/>
    <lineage>
        <taxon>Bacteria</taxon>
        <taxon>Bacillati</taxon>
        <taxon>Actinomycetota</taxon>
        <taxon>Coriobacteriia</taxon>
        <taxon>Coriobacteriales</taxon>
        <taxon>Atopobiaceae</taxon>
        <taxon>Lancefieldella</taxon>
    </lineage>
</organism>
<dbReference type="InterPro" id="IPR002903">
    <property type="entry name" value="RsmH"/>
</dbReference>
<evidence type="ECO:0000256" key="4">
    <source>
        <dbReference type="ARBA" id="ARBA00022603"/>
    </source>
</evidence>
<evidence type="ECO:0000313" key="8">
    <source>
        <dbReference type="Proteomes" id="UP000772566"/>
    </source>
</evidence>
<keyword evidence="5" id="KW-0808">Transferase</keyword>
<sequence>LKQEVPNAEFLPLKGNFGDLDELLVSAEVPGVDCFLFDIGVSSPQLDIPERGFSYHEDAPLDMRMDPGKQTPTAQEVINTYNEADLARILRIYGDEKFASRIARRIVQTREKRPIQTTLELVEVIKTAIPAAARRHGGHPARKTFQALRIEVNHELEVLERGLRSAIAWANPGGRICVISYHSLEDRIVKHVFSELSQGCICPPDLPVCMCGQVPIVDVITRKPLVATPEEIERNPRARSALMRVAVKRDPEK</sequence>
<comment type="caution">
    <text evidence="7">The sequence shown here is derived from an EMBL/GenBank/DDBJ whole genome shotgun (WGS) entry which is preliminary data.</text>
</comment>
<evidence type="ECO:0000256" key="6">
    <source>
        <dbReference type="ARBA" id="ARBA00022691"/>
    </source>
</evidence>
<evidence type="ECO:0000256" key="5">
    <source>
        <dbReference type="ARBA" id="ARBA00022679"/>
    </source>
</evidence>
<dbReference type="InterPro" id="IPR023397">
    <property type="entry name" value="SAM-dep_MeTrfase_MraW_recog"/>
</dbReference>
<dbReference type="GO" id="GO:0070475">
    <property type="term" value="P:rRNA base methylation"/>
    <property type="evidence" value="ECO:0007669"/>
    <property type="project" value="TreeGrafter"/>
</dbReference>
<dbReference type="NCBIfam" id="TIGR00006">
    <property type="entry name" value="16S rRNA (cytosine(1402)-N(4))-methyltransferase RsmH"/>
    <property type="match status" value="1"/>
</dbReference>
<protein>
    <submittedName>
        <fullName evidence="7">16S rRNA (Cytosine(1402)-N(4))-methyltransferase RsmH</fullName>
    </submittedName>
</protein>
<dbReference type="Gene3D" id="1.10.150.170">
    <property type="entry name" value="Putative methyltransferase TM0872, insert domain"/>
    <property type="match status" value="1"/>
</dbReference>
<keyword evidence="4" id="KW-0489">Methyltransferase</keyword>
<evidence type="ECO:0000313" key="7">
    <source>
        <dbReference type="EMBL" id="MBF4809276.1"/>
    </source>
</evidence>
<dbReference type="GO" id="GO:0005737">
    <property type="term" value="C:cytoplasm"/>
    <property type="evidence" value="ECO:0007669"/>
    <property type="project" value="TreeGrafter"/>
</dbReference>
<dbReference type="AlphaFoldDB" id="A0A930VZ98"/>
<gene>
    <name evidence="7" type="primary">rsmH</name>
    <name evidence="7" type="ORF">HXK23_03525</name>
</gene>
<dbReference type="Pfam" id="PF01795">
    <property type="entry name" value="Methyltransf_5"/>
    <property type="match status" value="1"/>
</dbReference>
<evidence type="ECO:0000256" key="2">
    <source>
        <dbReference type="ARBA" id="ARBA00022490"/>
    </source>
</evidence>
<dbReference type="PANTHER" id="PTHR11265">
    <property type="entry name" value="S-ADENOSYL-METHYLTRANSFERASE MRAW"/>
    <property type="match status" value="1"/>
</dbReference>
<evidence type="ECO:0000256" key="3">
    <source>
        <dbReference type="ARBA" id="ARBA00022552"/>
    </source>
</evidence>
<dbReference type="PANTHER" id="PTHR11265:SF0">
    <property type="entry name" value="12S RRNA N4-METHYLCYTIDINE METHYLTRANSFERASE"/>
    <property type="match status" value="1"/>
</dbReference>
<reference evidence="7" key="1">
    <citation type="submission" date="2020-04" db="EMBL/GenBank/DDBJ databases">
        <title>Deep metagenomics examines the oral microbiome during advanced dental caries in children, revealing novel taxa and co-occurrences with host molecules.</title>
        <authorList>
            <person name="Baker J.L."/>
            <person name="Morton J.T."/>
            <person name="Dinis M."/>
            <person name="Alvarez R."/>
            <person name="Tran N.C."/>
            <person name="Knight R."/>
            <person name="Edlund A."/>
        </authorList>
    </citation>
    <scope>NUCLEOTIDE SEQUENCE</scope>
    <source>
        <strain evidence="7">JCVI_22A_bin.2</strain>
    </source>
</reference>
<dbReference type="Proteomes" id="UP000772566">
    <property type="component" value="Unassembled WGS sequence"/>
</dbReference>
<proteinExistence type="inferred from homology"/>
<name>A0A930VZ98_9ACTN</name>
<keyword evidence="2" id="KW-0963">Cytoplasm</keyword>
<dbReference type="SUPFAM" id="SSF53335">
    <property type="entry name" value="S-adenosyl-L-methionine-dependent methyltransferases"/>
    <property type="match status" value="1"/>
</dbReference>
<feature type="non-terminal residue" evidence="7">
    <location>
        <position position="1"/>
    </location>
</feature>
<comment type="similarity">
    <text evidence="1">Belongs to the methyltransferase superfamily. RsmH family.</text>
</comment>
<evidence type="ECO:0000256" key="1">
    <source>
        <dbReference type="ARBA" id="ARBA00010396"/>
    </source>
</evidence>
<keyword evidence="3" id="KW-0698">rRNA processing</keyword>
<keyword evidence="6" id="KW-0949">S-adenosyl-L-methionine</keyword>
<dbReference type="InterPro" id="IPR029063">
    <property type="entry name" value="SAM-dependent_MTases_sf"/>
</dbReference>
<dbReference type="GO" id="GO:0071424">
    <property type="term" value="F:rRNA (cytosine-N4-)-methyltransferase activity"/>
    <property type="evidence" value="ECO:0007669"/>
    <property type="project" value="TreeGrafter"/>
</dbReference>